<keyword evidence="3" id="KW-1185">Reference proteome</keyword>
<dbReference type="Proteomes" id="UP001066276">
    <property type="component" value="Chromosome 2_1"/>
</dbReference>
<evidence type="ECO:0000313" key="2">
    <source>
        <dbReference type="EMBL" id="KAJ1197610.1"/>
    </source>
</evidence>
<protein>
    <submittedName>
        <fullName evidence="2">Uncharacterized protein</fullName>
    </submittedName>
</protein>
<gene>
    <name evidence="2" type="ORF">NDU88_001466</name>
</gene>
<sequence length="86" mass="9443">MPRPGIQSWVPDLAAGDDVSRGWKKGPWQALRPGKWTAAPTAPQTGSPARAAEARAKEYFSNHKSNLVDILVFRTAPEAPLSKRYD</sequence>
<feature type="region of interest" description="Disordered" evidence="1">
    <location>
        <begin position="1"/>
        <end position="52"/>
    </location>
</feature>
<dbReference type="AlphaFoldDB" id="A0AAV7VBJ2"/>
<evidence type="ECO:0000313" key="3">
    <source>
        <dbReference type="Proteomes" id="UP001066276"/>
    </source>
</evidence>
<organism evidence="2 3">
    <name type="scientific">Pleurodeles waltl</name>
    <name type="common">Iberian ribbed newt</name>
    <dbReference type="NCBI Taxonomy" id="8319"/>
    <lineage>
        <taxon>Eukaryota</taxon>
        <taxon>Metazoa</taxon>
        <taxon>Chordata</taxon>
        <taxon>Craniata</taxon>
        <taxon>Vertebrata</taxon>
        <taxon>Euteleostomi</taxon>
        <taxon>Amphibia</taxon>
        <taxon>Batrachia</taxon>
        <taxon>Caudata</taxon>
        <taxon>Salamandroidea</taxon>
        <taxon>Salamandridae</taxon>
        <taxon>Pleurodelinae</taxon>
        <taxon>Pleurodeles</taxon>
    </lineage>
</organism>
<dbReference type="EMBL" id="JANPWB010000003">
    <property type="protein sequence ID" value="KAJ1197610.1"/>
    <property type="molecule type" value="Genomic_DNA"/>
</dbReference>
<evidence type="ECO:0000256" key="1">
    <source>
        <dbReference type="SAM" id="MobiDB-lite"/>
    </source>
</evidence>
<proteinExistence type="predicted"/>
<comment type="caution">
    <text evidence="2">The sequence shown here is derived from an EMBL/GenBank/DDBJ whole genome shotgun (WGS) entry which is preliminary data.</text>
</comment>
<reference evidence="2" key="1">
    <citation type="journal article" date="2022" name="bioRxiv">
        <title>Sequencing and chromosome-scale assembly of the giantPleurodeles waltlgenome.</title>
        <authorList>
            <person name="Brown T."/>
            <person name="Elewa A."/>
            <person name="Iarovenko S."/>
            <person name="Subramanian E."/>
            <person name="Araus A.J."/>
            <person name="Petzold A."/>
            <person name="Susuki M."/>
            <person name="Suzuki K.-i.T."/>
            <person name="Hayashi T."/>
            <person name="Toyoda A."/>
            <person name="Oliveira C."/>
            <person name="Osipova E."/>
            <person name="Leigh N.D."/>
            <person name="Simon A."/>
            <person name="Yun M.H."/>
        </authorList>
    </citation>
    <scope>NUCLEOTIDE SEQUENCE</scope>
    <source>
        <strain evidence="2">20211129_DDA</strain>
        <tissue evidence="2">Liver</tissue>
    </source>
</reference>
<name>A0AAV7VBJ2_PLEWA</name>
<accession>A0AAV7VBJ2</accession>